<feature type="transmembrane region" description="Helical" evidence="2">
    <location>
        <begin position="178"/>
        <end position="203"/>
    </location>
</feature>
<organism evidence="4 5">
    <name type="scientific">Haemonchus contortus</name>
    <name type="common">Barber pole worm</name>
    <dbReference type="NCBI Taxonomy" id="6289"/>
    <lineage>
        <taxon>Eukaryota</taxon>
        <taxon>Metazoa</taxon>
        <taxon>Ecdysozoa</taxon>
        <taxon>Nematoda</taxon>
        <taxon>Chromadorea</taxon>
        <taxon>Rhabditida</taxon>
        <taxon>Rhabditina</taxon>
        <taxon>Rhabditomorpha</taxon>
        <taxon>Strongyloidea</taxon>
        <taxon>Trichostrongylidae</taxon>
        <taxon>Haemonchus</taxon>
    </lineage>
</organism>
<evidence type="ECO:0000313" key="5">
    <source>
        <dbReference type="WBParaSite" id="HCON_00153380-00001"/>
    </source>
</evidence>
<dbReference type="AlphaFoldDB" id="A0A7I5ED72"/>
<name>A0A7I5ED72_HAECO</name>
<feature type="signal peptide" evidence="3">
    <location>
        <begin position="1"/>
        <end position="19"/>
    </location>
</feature>
<dbReference type="Proteomes" id="UP000025227">
    <property type="component" value="Unplaced"/>
</dbReference>
<keyword evidence="3" id="KW-0732">Signal</keyword>
<proteinExistence type="predicted"/>
<keyword evidence="2" id="KW-0472">Membrane</keyword>
<evidence type="ECO:0000256" key="1">
    <source>
        <dbReference type="SAM" id="MobiDB-lite"/>
    </source>
</evidence>
<dbReference type="WBParaSite" id="HCON_00153380-00001">
    <property type="protein sequence ID" value="HCON_00153380-00001"/>
    <property type="gene ID" value="HCON_00153380"/>
</dbReference>
<keyword evidence="2" id="KW-1133">Transmembrane helix</keyword>
<evidence type="ECO:0000256" key="2">
    <source>
        <dbReference type="SAM" id="Phobius"/>
    </source>
</evidence>
<accession>A0A7I5ED72</accession>
<evidence type="ECO:0000313" key="4">
    <source>
        <dbReference type="Proteomes" id="UP000025227"/>
    </source>
</evidence>
<protein>
    <submittedName>
        <fullName evidence="5">Uncharacterized protein</fullName>
    </submittedName>
</protein>
<reference evidence="5" key="1">
    <citation type="submission" date="2020-12" db="UniProtKB">
        <authorList>
            <consortium name="WormBaseParasite"/>
        </authorList>
    </citation>
    <scope>IDENTIFICATION</scope>
    <source>
        <strain evidence="5">MHco3</strain>
    </source>
</reference>
<evidence type="ECO:0000256" key="3">
    <source>
        <dbReference type="SAM" id="SignalP"/>
    </source>
</evidence>
<keyword evidence="4" id="KW-1185">Reference proteome</keyword>
<feature type="chain" id="PRO_5029781357" evidence="3">
    <location>
        <begin position="20"/>
        <end position="213"/>
    </location>
</feature>
<sequence length="213" mass="24014">MSCFLYAIVGFMLLTQTANRKCSTYNGTKEYEICELIVDFLRNTCEVKDFHFSGRLKIREEDLGCAIMETVMGITEVTRMACSCRSEDFCAEKMENFEVFETKNESGVNYTKCLREAFKKGAFLSPRLFETGDANNGSSVDEASNSTMTSSQTDGQVEEIIKDYATDSQHSTSHRRKIFLTAVITISGVMLFITTVVLVALSYPAFFEDMHKN</sequence>
<feature type="region of interest" description="Disordered" evidence="1">
    <location>
        <begin position="134"/>
        <end position="154"/>
    </location>
</feature>
<keyword evidence="2" id="KW-0812">Transmembrane</keyword>